<dbReference type="GO" id="GO:0044458">
    <property type="term" value="P:motile cilium assembly"/>
    <property type="evidence" value="ECO:0007669"/>
    <property type="project" value="TreeGrafter"/>
</dbReference>
<keyword evidence="2" id="KW-0963">Cytoplasm</keyword>
<dbReference type="Pfam" id="PF14737">
    <property type="entry name" value="DUF4470"/>
    <property type="match status" value="1"/>
</dbReference>
<evidence type="ECO:0000313" key="9">
    <source>
        <dbReference type="Proteomes" id="UP000507470"/>
    </source>
</evidence>
<dbReference type="InterPro" id="IPR028235">
    <property type="entry name" value="DNAAF3_C"/>
</dbReference>
<reference evidence="8 9" key="1">
    <citation type="submission" date="2020-06" db="EMBL/GenBank/DDBJ databases">
        <authorList>
            <person name="Li R."/>
            <person name="Bekaert M."/>
        </authorList>
    </citation>
    <scope>NUCLEOTIDE SEQUENCE [LARGE SCALE GENOMIC DNA]</scope>
    <source>
        <strain evidence="9">wild</strain>
    </source>
</reference>
<feature type="compositionally biased region" description="Basic and acidic residues" evidence="5">
    <location>
        <begin position="321"/>
        <end position="331"/>
    </location>
</feature>
<dbReference type="PANTHER" id="PTHR22118">
    <property type="entry name" value="DYNEIN ASSEMBLY FACTOR 3, AXONEMAL"/>
    <property type="match status" value="1"/>
</dbReference>
<dbReference type="EMBL" id="CACVKT020007516">
    <property type="protein sequence ID" value="CAC5408174.1"/>
    <property type="molecule type" value="Genomic_DNA"/>
</dbReference>
<sequence>MTDQFGTITWWGFTPALDLQDTDTISALNNLKLDTDEGKDTLNILLVGAGDIRHILQTIARSYRHKKRKLHFYIIETQCELYCRDLLFMSLFLELPNRMGLQEKAELFLELYGNLLVRQQSMEYVQKMSNELIKMVTDFDYLEKTLPCIDLSQLKFKERDFMEGIFKFWRNPDPKFFDVEKMWDLRLQRDLGVRYDTRDNVFDWDYHMRLVEREGDIIHAREYKNWRKYGIAYEPREGNYDVPNRTLASGVLVKHEGERLAKRGYWGDMLVSPYISFGIHSEDKTLFKKNNNMYAKMSWHVSEFNILSLLHEIINKEKYVPPQTEETKENKTATITEITEEEENEGDNTEKTDSTETASQSNPAKDEYESLPLDDVKITFLPVMSVADLPRKSKYKKLFDIIYFSNSLVHLLTSDLTPIYADTATIIAESARYMLQLKDEKVGEFFQKVKGIAEKAGCQVYEVDEPAKQNYLKFTYRRQQAS</sequence>
<keyword evidence="3" id="KW-0970">Cilium biogenesis/degradation</keyword>
<dbReference type="OrthoDB" id="538817at2759"/>
<dbReference type="InterPro" id="IPR039304">
    <property type="entry name" value="DNAAF3"/>
</dbReference>
<gene>
    <name evidence="8" type="ORF">MCOR_41594</name>
</gene>
<accession>A0A6J8DLY2</accession>
<evidence type="ECO:0000256" key="1">
    <source>
        <dbReference type="ARBA" id="ARBA00010449"/>
    </source>
</evidence>
<feature type="domain" description="DUF4470" evidence="6">
    <location>
        <begin position="10"/>
        <end position="116"/>
    </location>
</feature>
<dbReference type="PANTHER" id="PTHR22118:SF14">
    <property type="entry name" value="DYNEIN AXONEMAL ASSEMBLY FACTOR 3"/>
    <property type="match status" value="1"/>
</dbReference>
<dbReference type="Pfam" id="PF14740">
    <property type="entry name" value="DUF4471"/>
    <property type="match status" value="1"/>
</dbReference>
<evidence type="ECO:0000256" key="2">
    <source>
        <dbReference type="ARBA" id="ARBA00022490"/>
    </source>
</evidence>
<dbReference type="AlphaFoldDB" id="A0A6J8DLY2"/>
<organism evidence="8 9">
    <name type="scientific">Mytilus coruscus</name>
    <name type="common">Sea mussel</name>
    <dbReference type="NCBI Taxonomy" id="42192"/>
    <lineage>
        <taxon>Eukaryota</taxon>
        <taxon>Metazoa</taxon>
        <taxon>Spiralia</taxon>
        <taxon>Lophotrochozoa</taxon>
        <taxon>Mollusca</taxon>
        <taxon>Bivalvia</taxon>
        <taxon>Autobranchia</taxon>
        <taxon>Pteriomorphia</taxon>
        <taxon>Mytilida</taxon>
        <taxon>Mytiloidea</taxon>
        <taxon>Mytilidae</taxon>
        <taxon>Mytilinae</taxon>
        <taxon>Mytilus</taxon>
    </lineage>
</organism>
<evidence type="ECO:0000259" key="6">
    <source>
        <dbReference type="Pfam" id="PF14737"/>
    </source>
</evidence>
<evidence type="ECO:0000256" key="3">
    <source>
        <dbReference type="ARBA" id="ARBA00022794"/>
    </source>
</evidence>
<dbReference type="GO" id="GO:0070286">
    <property type="term" value="P:axonemal dynein complex assembly"/>
    <property type="evidence" value="ECO:0007669"/>
    <property type="project" value="InterPro"/>
</dbReference>
<feature type="region of interest" description="Disordered" evidence="5">
    <location>
        <begin position="321"/>
        <end position="367"/>
    </location>
</feature>
<evidence type="ECO:0000256" key="5">
    <source>
        <dbReference type="SAM" id="MobiDB-lite"/>
    </source>
</evidence>
<dbReference type="InterPro" id="IPR027974">
    <property type="entry name" value="DUF4470"/>
</dbReference>
<comment type="similarity">
    <text evidence="1">Belongs to the DNAAF3 family.</text>
</comment>
<dbReference type="GO" id="GO:0120293">
    <property type="term" value="C:dynein axonemal particle"/>
    <property type="evidence" value="ECO:0007669"/>
    <property type="project" value="UniProtKB-SubCell"/>
</dbReference>
<evidence type="ECO:0000259" key="7">
    <source>
        <dbReference type="Pfam" id="PF14740"/>
    </source>
</evidence>
<name>A0A6J8DLY2_MYTCO</name>
<keyword evidence="9" id="KW-1185">Reference proteome</keyword>
<proteinExistence type="inferred from homology"/>
<evidence type="ECO:0000256" key="4">
    <source>
        <dbReference type="ARBA" id="ARBA00024190"/>
    </source>
</evidence>
<protein>
    <submittedName>
        <fullName evidence="8">DNAAF3</fullName>
    </submittedName>
</protein>
<feature type="domain" description="Dynein assembly factor 3 C-terminal" evidence="7">
    <location>
        <begin position="149"/>
        <end position="460"/>
    </location>
</feature>
<comment type="subcellular location">
    <subcellularLocation>
        <location evidence="4">Dynein axonemal particle</location>
    </subcellularLocation>
</comment>
<evidence type="ECO:0000313" key="8">
    <source>
        <dbReference type="EMBL" id="CAC5408174.1"/>
    </source>
</evidence>
<feature type="compositionally biased region" description="Acidic residues" evidence="5">
    <location>
        <begin position="338"/>
        <end position="347"/>
    </location>
</feature>
<dbReference type="Proteomes" id="UP000507470">
    <property type="component" value="Unassembled WGS sequence"/>
</dbReference>